<feature type="domain" description="Thiamine-binding protein" evidence="2">
    <location>
        <begin position="4"/>
        <end position="95"/>
    </location>
</feature>
<dbReference type="SUPFAM" id="SSF89957">
    <property type="entry name" value="MTH1187/YkoF-like"/>
    <property type="match status" value="1"/>
</dbReference>
<organism evidence="3 4">
    <name type="scientific">Sulfobacillus thermotolerans</name>
    <dbReference type="NCBI Taxonomy" id="338644"/>
    <lineage>
        <taxon>Bacteria</taxon>
        <taxon>Bacillati</taxon>
        <taxon>Bacillota</taxon>
        <taxon>Clostridia</taxon>
        <taxon>Eubacteriales</taxon>
        <taxon>Clostridiales Family XVII. Incertae Sedis</taxon>
        <taxon>Sulfobacillus</taxon>
    </lineage>
</organism>
<dbReference type="Gene3D" id="3.30.70.930">
    <property type="match status" value="1"/>
</dbReference>
<dbReference type="RefSeq" id="WP_103375793.1">
    <property type="nucleotide sequence ID" value="NZ_CP133983.1"/>
</dbReference>
<comment type="similarity">
    <text evidence="1">Belongs to the UPF0045 family.</text>
</comment>
<dbReference type="InterPro" id="IPR002767">
    <property type="entry name" value="Thiamine_BP"/>
</dbReference>
<proteinExistence type="inferred from homology"/>
<accession>A0ABN5H3A6</accession>
<dbReference type="EMBL" id="CP019454">
    <property type="protein sequence ID" value="AUW94999.1"/>
    <property type="molecule type" value="Genomic_DNA"/>
</dbReference>
<protein>
    <recommendedName>
        <fullName evidence="2">Thiamine-binding protein domain-containing protein</fullName>
    </recommendedName>
</protein>
<evidence type="ECO:0000313" key="3">
    <source>
        <dbReference type="EMBL" id="AUW94999.1"/>
    </source>
</evidence>
<name>A0ABN5H3A6_9FIRM</name>
<gene>
    <name evidence="3" type="ORF">BXT84_14410</name>
</gene>
<dbReference type="Proteomes" id="UP000325292">
    <property type="component" value="Chromosome"/>
</dbReference>
<evidence type="ECO:0000313" key="4">
    <source>
        <dbReference type="Proteomes" id="UP000325292"/>
    </source>
</evidence>
<dbReference type="NCBIfam" id="TIGR00106">
    <property type="entry name" value="MTH1187 family thiamine-binding protein"/>
    <property type="match status" value="1"/>
</dbReference>
<evidence type="ECO:0000256" key="1">
    <source>
        <dbReference type="ARBA" id="ARBA00010272"/>
    </source>
</evidence>
<sequence length="104" mass="11212">MAVAEIKIWPVGTSDASVAPYIRECFRIAEDSPLVDAVLTPTSTVLDGPLSAILALADQMHHAPFTLGADRVLTTITIDERLDKETDMEDMVDSVLNDEAGVDL</sequence>
<reference evidence="3 4" key="1">
    <citation type="journal article" date="2019" name="Sci. Rep.">
        <title>Sulfobacillus thermotolerans: new insights into resistance and metabolic capacities of acidophilic chemolithotrophs.</title>
        <authorList>
            <person name="Panyushkina A.E."/>
            <person name="Babenko V.V."/>
            <person name="Nikitina A.S."/>
            <person name="Selezneva O.V."/>
            <person name="Tsaplina I.A."/>
            <person name="Letarova M.A."/>
            <person name="Kostryukova E.S."/>
            <person name="Letarov A.V."/>
        </authorList>
    </citation>
    <scope>NUCLEOTIDE SEQUENCE [LARGE SCALE GENOMIC DNA]</scope>
    <source>
        <strain evidence="3 4">Kr1</strain>
    </source>
</reference>
<keyword evidence="4" id="KW-1185">Reference proteome</keyword>
<dbReference type="InterPro" id="IPR029756">
    <property type="entry name" value="MTH1187/YkoF-like"/>
</dbReference>
<dbReference type="Pfam" id="PF01910">
    <property type="entry name" value="Thiamine_BP"/>
    <property type="match status" value="1"/>
</dbReference>
<dbReference type="PANTHER" id="PTHR33777">
    <property type="entry name" value="UPF0045 PROTEIN ECM15"/>
    <property type="match status" value="1"/>
</dbReference>
<evidence type="ECO:0000259" key="2">
    <source>
        <dbReference type="Pfam" id="PF01910"/>
    </source>
</evidence>
<dbReference type="InterPro" id="IPR051614">
    <property type="entry name" value="UPF0045_domain"/>
</dbReference>
<dbReference type="PANTHER" id="PTHR33777:SF1">
    <property type="entry name" value="UPF0045 PROTEIN ECM15"/>
    <property type="match status" value="1"/>
</dbReference>